<comment type="caution">
    <text evidence="1">The sequence shown here is derived from an EMBL/GenBank/DDBJ whole genome shotgun (WGS) entry which is preliminary data.</text>
</comment>
<dbReference type="EMBL" id="NJAJ01000002">
    <property type="protein sequence ID" value="PHM67675.1"/>
    <property type="molecule type" value="Genomic_DNA"/>
</dbReference>
<gene>
    <name evidence="1" type="ORF">Xsto_00238</name>
</gene>
<accession>A0A2D0KWI9</accession>
<name>A0A2D0KWI9_9GAMM</name>
<sequence>MAANNTLIISGIKSSDLIIGQHITFIVTLSSSENIAMKKKVTIKEGHSENIKFDHDSVDLSYEPGNHTATATFGFKILPNAINNPNISFEVDTNATAGGVNFHSKSFSDKAKTAIVDIKKPMDISINKNADLVIGQHVSFTVTLSSDKPISLAANITISNKSPNIQFDQPSANLGYDPTFKHASAKLGFTVLEGTTDNSEIKFNVDTTATSGGAAFSSVLFQGTANEIDKKSLSLFITNPVLKTVLPEGGPISETNNFTPITATLKSTSGKSLAYTPVFITSTVSHKMTDFKFKKADETTNINLEKIGPSEGLMLTSDSTGLVKFYLYPKLSEIAILTLRTIILNDVADVLAKQIIYAVNYKDPGYMDSIGYPTIDGFTMGDLSADQGIREFYTMVSSYDQAAVNDAILFFVDGEYTGHSVHLHNLSEQLDQYNIPLPYSIFKENKSSQFSYAAVKTSGDIFYSEVLTLNYIGGIPYEPDPGVKRKFNPCIVHTSLGVGPDNIIPSGMGNYINYGAIMKYPGYPHRGIFIEIVRSDPKFINLPEGTKAVPLDIKDITLIMYINSDGNSFQKPYTQQIKLADIGGPGNKNSIFFHIPYNDIVNIHGNGYIYFDYQFYQDDKLEHGAIWNSSIETVPVPGE</sequence>
<keyword evidence="2" id="KW-1185">Reference proteome</keyword>
<organism evidence="1 2">
    <name type="scientific">Xenorhabdus stockiae</name>
    <dbReference type="NCBI Taxonomy" id="351614"/>
    <lineage>
        <taxon>Bacteria</taxon>
        <taxon>Pseudomonadati</taxon>
        <taxon>Pseudomonadota</taxon>
        <taxon>Gammaproteobacteria</taxon>
        <taxon>Enterobacterales</taxon>
        <taxon>Morganellaceae</taxon>
        <taxon>Xenorhabdus</taxon>
    </lineage>
</organism>
<protein>
    <submittedName>
        <fullName evidence="1">Uncharacterized protein</fullName>
    </submittedName>
</protein>
<dbReference type="AlphaFoldDB" id="A0A2D0KWI9"/>
<evidence type="ECO:0000313" key="1">
    <source>
        <dbReference type="EMBL" id="PHM67675.1"/>
    </source>
</evidence>
<proteinExistence type="predicted"/>
<evidence type="ECO:0000313" key="2">
    <source>
        <dbReference type="Proteomes" id="UP000222366"/>
    </source>
</evidence>
<dbReference type="Proteomes" id="UP000222366">
    <property type="component" value="Unassembled WGS sequence"/>
</dbReference>
<reference evidence="1 2" key="1">
    <citation type="journal article" date="2017" name="Nat. Microbiol.">
        <title>Natural product diversity associated with the nematode symbionts Photorhabdus and Xenorhabdus.</title>
        <authorList>
            <person name="Tobias N.J."/>
            <person name="Wolff H."/>
            <person name="Djahanschiri B."/>
            <person name="Grundmann F."/>
            <person name="Kronenwerth M."/>
            <person name="Shi Y.M."/>
            <person name="Simonyi S."/>
            <person name="Grun P."/>
            <person name="Shapiro-Ilan D."/>
            <person name="Pidot S.J."/>
            <person name="Stinear T.P."/>
            <person name="Ebersberger I."/>
            <person name="Bode H.B."/>
        </authorList>
    </citation>
    <scope>NUCLEOTIDE SEQUENCE [LARGE SCALE GENOMIC DNA]</scope>
    <source>
        <strain evidence="1 2">DSM 17904</strain>
    </source>
</reference>
<dbReference type="RefSeq" id="WP_099123858.1">
    <property type="nucleotide sequence ID" value="NZ_CAWNRH010000093.1"/>
</dbReference>